<organism evidence="1 2">
    <name type="scientific">Trichomonas vaginalis (strain ATCC PRA-98 / G3)</name>
    <dbReference type="NCBI Taxonomy" id="412133"/>
    <lineage>
        <taxon>Eukaryota</taxon>
        <taxon>Metamonada</taxon>
        <taxon>Parabasalia</taxon>
        <taxon>Trichomonadida</taxon>
        <taxon>Trichomonadidae</taxon>
        <taxon>Trichomonas</taxon>
    </lineage>
</organism>
<dbReference type="VEuPathDB" id="TrichDB:TVAG_166410"/>
<accession>A2DE48</accession>
<name>A2DE48_TRIV3</name>
<keyword evidence="2" id="KW-1185">Reference proteome</keyword>
<dbReference type="Proteomes" id="UP000001542">
    <property type="component" value="Unassembled WGS sequence"/>
</dbReference>
<dbReference type="InParanoid" id="A2DE48"/>
<dbReference type="EMBL" id="DS113191">
    <property type="protein sequence ID" value="EAY21266.1"/>
    <property type="molecule type" value="Genomic_DNA"/>
</dbReference>
<dbReference type="VEuPathDB" id="TrichDB:TVAGG3_0174490"/>
<gene>
    <name evidence="1" type="ORF">TVAG_166410</name>
</gene>
<proteinExistence type="predicted"/>
<evidence type="ECO:0000313" key="2">
    <source>
        <dbReference type="Proteomes" id="UP000001542"/>
    </source>
</evidence>
<dbReference type="AlphaFoldDB" id="A2DE48"/>
<dbReference type="KEGG" id="tva:5466814"/>
<dbReference type="RefSeq" id="XP_001582252.1">
    <property type="nucleotide sequence ID" value="XM_001582202.1"/>
</dbReference>
<reference evidence="1" key="1">
    <citation type="submission" date="2006-10" db="EMBL/GenBank/DDBJ databases">
        <authorList>
            <person name="Amadeo P."/>
            <person name="Zhao Q."/>
            <person name="Wortman J."/>
            <person name="Fraser-Liggett C."/>
            <person name="Carlton J."/>
        </authorList>
    </citation>
    <scope>NUCLEOTIDE SEQUENCE</scope>
    <source>
        <strain evidence="1">G3</strain>
    </source>
</reference>
<protein>
    <submittedName>
        <fullName evidence="1">Uncharacterized protein</fullName>
    </submittedName>
</protein>
<reference evidence="1" key="2">
    <citation type="journal article" date="2007" name="Science">
        <title>Draft genome sequence of the sexually transmitted pathogen Trichomonas vaginalis.</title>
        <authorList>
            <person name="Carlton J.M."/>
            <person name="Hirt R.P."/>
            <person name="Silva J.C."/>
            <person name="Delcher A.L."/>
            <person name="Schatz M."/>
            <person name="Zhao Q."/>
            <person name="Wortman J.R."/>
            <person name="Bidwell S.L."/>
            <person name="Alsmark U.C.M."/>
            <person name="Besteiro S."/>
            <person name="Sicheritz-Ponten T."/>
            <person name="Noel C.J."/>
            <person name="Dacks J.B."/>
            <person name="Foster P.G."/>
            <person name="Simillion C."/>
            <person name="Van de Peer Y."/>
            <person name="Miranda-Saavedra D."/>
            <person name="Barton G.J."/>
            <person name="Westrop G.D."/>
            <person name="Mueller S."/>
            <person name="Dessi D."/>
            <person name="Fiori P.L."/>
            <person name="Ren Q."/>
            <person name="Paulsen I."/>
            <person name="Zhang H."/>
            <person name="Bastida-Corcuera F.D."/>
            <person name="Simoes-Barbosa A."/>
            <person name="Brown M.T."/>
            <person name="Hayes R.D."/>
            <person name="Mukherjee M."/>
            <person name="Okumura C.Y."/>
            <person name="Schneider R."/>
            <person name="Smith A.J."/>
            <person name="Vanacova S."/>
            <person name="Villalvazo M."/>
            <person name="Haas B.J."/>
            <person name="Pertea M."/>
            <person name="Feldblyum T.V."/>
            <person name="Utterback T.R."/>
            <person name="Shu C.L."/>
            <person name="Osoegawa K."/>
            <person name="de Jong P.J."/>
            <person name="Hrdy I."/>
            <person name="Horvathova L."/>
            <person name="Zubacova Z."/>
            <person name="Dolezal P."/>
            <person name="Malik S.B."/>
            <person name="Logsdon J.M. Jr."/>
            <person name="Henze K."/>
            <person name="Gupta A."/>
            <person name="Wang C.C."/>
            <person name="Dunne R.L."/>
            <person name="Upcroft J.A."/>
            <person name="Upcroft P."/>
            <person name="White O."/>
            <person name="Salzberg S.L."/>
            <person name="Tang P."/>
            <person name="Chiu C.-H."/>
            <person name="Lee Y.-S."/>
            <person name="Embley T.M."/>
            <person name="Coombs G.H."/>
            <person name="Mottram J.C."/>
            <person name="Tachezy J."/>
            <person name="Fraser-Liggett C.M."/>
            <person name="Johnson P.J."/>
        </authorList>
    </citation>
    <scope>NUCLEOTIDE SEQUENCE [LARGE SCALE GENOMIC DNA]</scope>
    <source>
        <strain evidence="1">G3</strain>
    </source>
</reference>
<evidence type="ECO:0000313" key="1">
    <source>
        <dbReference type="EMBL" id="EAY21266.1"/>
    </source>
</evidence>
<sequence length="515" mass="59416">MIPNNNDQSMNQTIQNVQNGNIQAGENVQQQNLTEAQLTEILRQPIQQLVTFFNTAYFGNASSVKISWFLLSLYLENLVAYNLFEHSLITITATQHRPTLLSLLHPFKVYSSQGKFIKRSDFPSIAKEAQLPIPIAQIIIVGQIFFTSIESVESFLKSLKLFSRSLISEKQVLEWCSSLLPNLSKFLYYSIVDERRESLDPFNLQQFFVSLPQKMKILAYSPNLQTAFSKFTKEKTISIYEDLLEYSSSSPEDRVSEIKLEILDVRSFSYYTAYVDNLTFVDVPSKSMTTICKSLYGTDESPLFGTKLFGERCKQVGKKEHARYLEQFSTHLMITDKFDCEYRSTYIKMNSCKTLERTLFYFGFQTEIFQEFSEILSQLTTFSESIDEITTEIKRIMLFKDETVYSSIRFATLYILLLELYKIVKEDTATNMNKLIMAMKTEKPPFSSYGDSLLANADVLVMGIMRSVKHFQEKFNNYGSACQTLKNRMIAKIQIKNKNIKISLVENLIVDTNTK</sequence>